<reference evidence="9" key="2">
    <citation type="submission" date="2020-09" db="EMBL/GenBank/DDBJ databases">
        <authorList>
            <person name="Sun Q."/>
            <person name="Ohkuma M."/>
        </authorList>
    </citation>
    <scope>NUCLEOTIDE SEQUENCE</scope>
    <source>
        <strain evidence="9">JCM 3302</strain>
    </source>
</reference>
<dbReference type="SUPFAM" id="SSF103473">
    <property type="entry name" value="MFS general substrate transporter"/>
    <property type="match status" value="1"/>
</dbReference>
<evidence type="ECO:0000256" key="5">
    <source>
        <dbReference type="ARBA" id="ARBA00022989"/>
    </source>
</evidence>
<feature type="transmembrane region" description="Helical" evidence="8">
    <location>
        <begin position="388"/>
        <end position="405"/>
    </location>
</feature>
<dbReference type="Gene3D" id="1.20.1250.20">
    <property type="entry name" value="MFS general substrate transporter like domains"/>
    <property type="match status" value="1"/>
</dbReference>
<keyword evidence="3" id="KW-1003">Cell membrane</keyword>
<name>A0A919DN93_9ACTN</name>
<evidence type="ECO:0000256" key="6">
    <source>
        <dbReference type="ARBA" id="ARBA00023136"/>
    </source>
</evidence>
<dbReference type="InterPro" id="IPR011701">
    <property type="entry name" value="MFS"/>
</dbReference>
<gene>
    <name evidence="9" type="ORF">GCM10014715_14220</name>
</gene>
<dbReference type="PANTHER" id="PTHR23517:SF2">
    <property type="entry name" value="MULTIDRUG RESISTANCE PROTEIN MDTH"/>
    <property type="match status" value="1"/>
</dbReference>
<dbReference type="InterPro" id="IPR036259">
    <property type="entry name" value="MFS_trans_sf"/>
</dbReference>
<evidence type="ECO:0000256" key="1">
    <source>
        <dbReference type="ARBA" id="ARBA00004651"/>
    </source>
</evidence>
<feature type="transmembrane region" description="Helical" evidence="8">
    <location>
        <begin position="148"/>
        <end position="172"/>
    </location>
</feature>
<dbReference type="RefSeq" id="WP_229903383.1">
    <property type="nucleotide sequence ID" value="NZ_BNBC01000004.1"/>
</dbReference>
<evidence type="ECO:0000256" key="7">
    <source>
        <dbReference type="SAM" id="MobiDB-lite"/>
    </source>
</evidence>
<sequence>MPTNGGIRRRWHAVRLPRARDGAAWAIPVALAVDAIGTGLYLPLSMVYFLSVTDLSEAGVGLLLTAATACSLPLPLLVGRIADRIVPRPVVIAGQLIQAAGFFLYLTVAGPISLFLAALFEAVGLRTYWSSVFTLIAEQADDSAQDQWFARAGMIRAAGTGIGTVLAGLLLATASQHAYRGMVLTDAISFIAAAVTVTLFVRGAHRPADGHARGSRDGVRQLLRDRPYLGLIGVNVLFNICTVFLAVATPVYVIRALHAPGWTVGALLTLTTAVVATCTAEVTRRARRRASRGGAMALGGRLWAAWCAAAALAVLLPRGPLLILYLAPAMLLWAAAEMVHGPASTALGSEAAPAGLRGTYMGAFQYSFATADMVTPGLFGVLYGVHHVLPWAVVGCLALTASALIRPLERRLVRGTTAEGSPRRRIGGGYGLTRPARDSR</sequence>
<proteinExistence type="predicted"/>
<keyword evidence="5 8" id="KW-1133">Transmembrane helix</keyword>
<dbReference type="Proteomes" id="UP000641386">
    <property type="component" value="Unassembled WGS sequence"/>
</dbReference>
<keyword evidence="6 8" id="KW-0472">Membrane</keyword>
<evidence type="ECO:0000256" key="8">
    <source>
        <dbReference type="SAM" id="Phobius"/>
    </source>
</evidence>
<protein>
    <submittedName>
        <fullName evidence="9">MFS transporter</fullName>
    </submittedName>
</protein>
<reference evidence="9" key="1">
    <citation type="journal article" date="2014" name="Int. J. Syst. Evol. Microbiol.">
        <title>Complete genome sequence of Corynebacterium casei LMG S-19264T (=DSM 44701T), isolated from a smear-ripened cheese.</title>
        <authorList>
            <consortium name="US DOE Joint Genome Institute (JGI-PGF)"/>
            <person name="Walter F."/>
            <person name="Albersmeier A."/>
            <person name="Kalinowski J."/>
            <person name="Ruckert C."/>
        </authorList>
    </citation>
    <scope>NUCLEOTIDE SEQUENCE</scope>
    <source>
        <strain evidence="9">JCM 3302</strain>
    </source>
</reference>
<keyword evidence="4 8" id="KW-0812">Transmembrane</keyword>
<dbReference type="AlphaFoldDB" id="A0A919DN93"/>
<feature type="transmembrane region" description="Helical" evidence="8">
    <location>
        <begin position="25"/>
        <end position="52"/>
    </location>
</feature>
<keyword evidence="10" id="KW-1185">Reference proteome</keyword>
<feature type="transmembrane region" description="Helical" evidence="8">
    <location>
        <begin position="58"/>
        <end position="78"/>
    </location>
</feature>
<accession>A0A919DN93</accession>
<feature type="transmembrane region" description="Helical" evidence="8">
    <location>
        <begin position="228"/>
        <end position="253"/>
    </location>
</feature>
<evidence type="ECO:0000256" key="2">
    <source>
        <dbReference type="ARBA" id="ARBA00022448"/>
    </source>
</evidence>
<organism evidence="9 10">
    <name type="scientific">Streptomyces spiralis</name>
    <dbReference type="NCBI Taxonomy" id="66376"/>
    <lineage>
        <taxon>Bacteria</taxon>
        <taxon>Bacillati</taxon>
        <taxon>Actinomycetota</taxon>
        <taxon>Actinomycetes</taxon>
        <taxon>Kitasatosporales</taxon>
        <taxon>Streptomycetaceae</taxon>
        <taxon>Streptomyces</taxon>
    </lineage>
</organism>
<feature type="transmembrane region" description="Helical" evidence="8">
    <location>
        <begin position="295"/>
        <end position="316"/>
    </location>
</feature>
<feature type="region of interest" description="Disordered" evidence="7">
    <location>
        <begin position="416"/>
        <end position="440"/>
    </location>
</feature>
<keyword evidence="2" id="KW-0813">Transport</keyword>
<evidence type="ECO:0000313" key="10">
    <source>
        <dbReference type="Proteomes" id="UP000641386"/>
    </source>
</evidence>
<dbReference type="PANTHER" id="PTHR23517">
    <property type="entry name" value="RESISTANCE PROTEIN MDTM, PUTATIVE-RELATED-RELATED"/>
    <property type="match status" value="1"/>
</dbReference>
<evidence type="ECO:0000313" key="9">
    <source>
        <dbReference type="EMBL" id="GHE61839.1"/>
    </source>
</evidence>
<dbReference type="Pfam" id="PF07690">
    <property type="entry name" value="MFS_1"/>
    <property type="match status" value="1"/>
</dbReference>
<dbReference type="InterPro" id="IPR050171">
    <property type="entry name" value="MFS_Transporters"/>
</dbReference>
<dbReference type="GO" id="GO:0022857">
    <property type="term" value="F:transmembrane transporter activity"/>
    <property type="evidence" value="ECO:0007669"/>
    <property type="project" value="InterPro"/>
</dbReference>
<dbReference type="EMBL" id="BNBC01000004">
    <property type="protein sequence ID" value="GHE61839.1"/>
    <property type="molecule type" value="Genomic_DNA"/>
</dbReference>
<comment type="caution">
    <text evidence="9">The sequence shown here is derived from an EMBL/GenBank/DDBJ whole genome shotgun (WGS) entry which is preliminary data.</text>
</comment>
<evidence type="ECO:0000256" key="4">
    <source>
        <dbReference type="ARBA" id="ARBA00022692"/>
    </source>
</evidence>
<evidence type="ECO:0000256" key="3">
    <source>
        <dbReference type="ARBA" id="ARBA00022475"/>
    </source>
</evidence>
<dbReference type="GO" id="GO:0005886">
    <property type="term" value="C:plasma membrane"/>
    <property type="evidence" value="ECO:0007669"/>
    <property type="project" value="UniProtKB-SubCell"/>
</dbReference>
<feature type="transmembrane region" description="Helical" evidence="8">
    <location>
        <begin position="259"/>
        <end position="283"/>
    </location>
</feature>
<comment type="subcellular location">
    <subcellularLocation>
        <location evidence="1">Cell membrane</location>
        <topology evidence="1">Multi-pass membrane protein</topology>
    </subcellularLocation>
</comment>